<keyword evidence="1" id="KW-1185">Reference proteome</keyword>
<name>A0A915L976_ROMCU</name>
<proteinExistence type="predicted"/>
<organism evidence="1 2">
    <name type="scientific">Romanomermis culicivorax</name>
    <name type="common">Nematode worm</name>
    <dbReference type="NCBI Taxonomy" id="13658"/>
    <lineage>
        <taxon>Eukaryota</taxon>
        <taxon>Metazoa</taxon>
        <taxon>Ecdysozoa</taxon>
        <taxon>Nematoda</taxon>
        <taxon>Enoplea</taxon>
        <taxon>Dorylaimia</taxon>
        <taxon>Mermithida</taxon>
        <taxon>Mermithoidea</taxon>
        <taxon>Mermithidae</taxon>
        <taxon>Romanomermis</taxon>
    </lineage>
</organism>
<sequence>MVSLFLMVDLHCTRMLYNGGAEIFGAEIFLSDFREMRNDRCGKKPCYRIKSISAKREFKHKLNLLNMNL</sequence>
<evidence type="ECO:0000313" key="2">
    <source>
        <dbReference type="WBParaSite" id="nRc.2.0.1.t47599-RA"/>
    </source>
</evidence>
<protein>
    <submittedName>
        <fullName evidence="2">Uncharacterized protein</fullName>
    </submittedName>
</protein>
<dbReference type="AlphaFoldDB" id="A0A915L976"/>
<reference evidence="2" key="1">
    <citation type="submission" date="2022-11" db="UniProtKB">
        <authorList>
            <consortium name="WormBaseParasite"/>
        </authorList>
    </citation>
    <scope>IDENTIFICATION</scope>
</reference>
<dbReference type="Proteomes" id="UP000887565">
    <property type="component" value="Unplaced"/>
</dbReference>
<dbReference type="WBParaSite" id="nRc.2.0.1.t47599-RA">
    <property type="protein sequence ID" value="nRc.2.0.1.t47599-RA"/>
    <property type="gene ID" value="nRc.2.0.1.g47599"/>
</dbReference>
<evidence type="ECO:0000313" key="1">
    <source>
        <dbReference type="Proteomes" id="UP000887565"/>
    </source>
</evidence>
<accession>A0A915L976</accession>